<reference evidence="9" key="1">
    <citation type="submission" date="2023-08" db="EMBL/GenBank/DDBJ databases">
        <title>Rhodospirillaceae gen. nov., a novel taxon isolated from the Yangtze River Yuezi River estuary sludge.</title>
        <authorList>
            <person name="Ruan L."/>
        </authorList>
    </citation>
    <scope>NUCLEOTIDE SEQUENCE [LARGE SCALE GENOMIC DNA]</scope>
    <source>
        <strain evidence="9">R-7</strain>
    </source>
</reference>
<feature type="transmembrane region" description="Helical" evidence="6">
    <location>
        <begin position="92"/>
        <end position="112"/>
    </location>
</feature>
<dbReference type="InterPro" id="IPR037185">
    <property type="entry name" value="EmrE-like"/>
</dbReference>
<proteinExistence type="inferred from homology"/>
<accession>A0ABU0YN62</accession>
<evidence type="ECO:0000256" key="4">
    <source>
        <dbReference type="ARBA" id="ARBA00022989"/>
    </source>
</evidence>
<gene>
    <name evidence="8" type="ORF">Q8A70_15745</name>
</gene>
<evidence type="ECO:0000313" key="8">
    <source>
        <dbReference type="EMBL" id="MDQ7249141.1"/>
    </source>
</evidence>
<evidence type="ECO:0000256" key="3">
    <source>
        <dbReference type="ARBA" id="ARBA00022692"/>
    </source>
</evidence>
<feature type="transmembrane region" description="Helical" evidence="6">
    <location>
        <begin position="207"/>
        <end position="227"/>
    </location>
</feature>
<organism evidence="8 9">
    <name type="scientific">Dongia sedimenti</name>
    <dbReference type="NCBI Taxonomy" id="3064282"/>
    <lineage>
        <taxon>Bacteria</taxon>
        <taxon>Pseudomonadati</taxon>
        <taxon>Pseudomonadota</taxon>
        <taxon>Alphaproteobacteria</taxon>
        <taxon>Rhodospirillales</taxon>
        <taxon>Dongiaceae</taxon>
        <taxon>Dongia</taxon>
    </lineage>
</organism>
<dbReference type="PANTHER" id="PTHR22911:SF6">
    <property type="entry name" value="SOLUTE CARRIER FAMILY 35 MEMBER G1"/>
    <property type="match status" value="1"/>
</dbReference>
<keyword evidence="5 6" id="KW-0472">Membrane</keyword>
<feature type="domain" description="EamA" evidence="7">
    <location>
        <begin position="149"/>
        <end position="280"/>
    </location>
</feature>
<keyword evidence="3 6" id="KW-0812">Transmembrane</keyword>
<dbReference type="SUPFAM" id="SSF103481">
    <property type="entry name" value="Multidrug resistance efflux transporter EmrE"/>
    <property type="match status" value="2"/>
</dbReference>
<name>A0ABU0YN62_9PROT</name>
<comment type="similarity">
    <text evidence="2">Belongs to the drug/metabolite transporter (DMT) superfamily. 10 TMS drug/metabolite exporter (DME) (TC 2.A.7.3) family.</text>
</comment>
<evidence type="ECO:0000256" key="1">
    <source>
        <dbReference type="ARBA" id="ARBA00004141"/>
    </source>
</evidence>
<sequence length="304" mass="32844">MLGIIFANCAVLSFTVMDAVIKSVSQVFPTGEIIFFRNLFAFIPLLAFAWWRHGGVPLKTSRPWGHVMRGVFGVASMFCFFLSYKLMPLSDAIALGLSGPIFITVLSVPVLGEQVGWRRWSAVIVGFVGVLVMTRPGSTLFDVNALVPLAAAILYAAAMISIRKLGATEPPTTIVFHFTAFATLASLLTIPWGDIDPAQAWVMPSGWGQLGILIVIGLLGGVAQIVMTMAYQRARAATVASFDYTALIYGFLLGAIFYGERPDIFLIVGGCIVVAAGIYIIHRETAVARAQHREPPIPPLPTNE</sequence>
<dbReference type="PANTHER" id="PTHR22911">
    <property type="entry name" value="ACYL-MALONYL CONDENSING ENZYME-RELATED"/>
    <property type="match status" value="1"/>
</dbReference>
<evidence type="ECO:0000313" key="9">
    <source>
        <dbReference type="Proteomes" id="UP001230156"/>
    </source>
</evidence>
<protein>
    <submittedName>
        <fullName evidence="8">DMT family transporter</fullName>
    </submittedName>
</protein>
<dbReference type="Pfam" id="PF00892">
    <property type="entry name" value="EamA"/>
    <property type="match status" value="2"/>
</dbReference>
<dbReference type="EMBL" id="JAUYVI010000005">
    <property type="protein sequence ID" value="MDQ7249141.1"/>
    <property type="molecule type" value="Genomic_DNA"/>
</dbReference>
<keyword evidence="9" id="KW-1185">Reference proteome</keyword>
<evidence type="ECO:0000259" key="7">
    <source>
        <dbReference type="Pfam" id="PF00892"/>
    </source>
</evidence>
<feature type="transmembrane region" description="Helical" evidence="6">
    <location>
        <begin position="264"/>
        <end position="281"/>
    </location>
</feature>
<evidence type="ECO:0000256" key="5">
    <source>
        <dbReference type="ARBA" id="ARBA00023136"/>
    </source>
</evidence>
<keyword evidence="4 6" id="KW-1133">Transmembrane helix</keyword>
<dbReference type="RefSeq" id="WP_379956817.1">
    <property type="nucleotide sequence ID" value="NZ_JAUYVI010000005.1"/>
</dbReference>
<dbReference type="Gene3D" id="1.10.3730.20">
    <property type="match status" value="1"/>
</dbReference>
<feature type="transmembrane region" description="Helical" evidence="6">
    <location>
        <begin position="239"/>
        <end position="258"/>
    </location>
</feature>
<feature type="transmembrane region" description="Helical" evidence="6">
    <location>
        <begin position="143"/>
        <end position="162"/>
    </location>
</feature>
<comment type="subcellular location">
    <subcellularLocation>
        <location evidence="1">Membrane</location>
        <topology evidence="1">Multi-pass membrane protein</topology>
    </subcellularLocation>
</comment>
<feature type="transmembrane region" description="Helical" evidence="6">
    <location>
        <begin position="174"/>
        <end position="195"/>
    </location>
</feature>
<evidence type="ECO:0000256" key="6">
    <source>
        <dbReference type="SAM" id="Phobius"/>
    </source>
</evidence>
<dbReference type="Proteomes" id="UP001230156">
    <property type="component" value="Unassembled WGS sequence"/>
</dbReference>
<feature type="transmembrane region" description="Helical" evidence="6">
    <location>
        <begin position="34"/>
        <end position="51"/>
    </location>
</feature>
<comment type="caution">
    <text evidence="8">The sequence shown here is derived from an EMBL/GenBank/DDBJ whole genome shotgun (WGS) entry which is preliminary data.</text>
</comment>
<feature type="domain" description="EamA" evidence="7">
    <location>
        <begin position="2"/>
        <end position="134"/>
    </location>
</feature>
<dbReference type="InterPro" id="IPR000620">
    <property type="entry name" value="EamA_dom"/>
</dbReference>
<feature type="transmembrane region" description="Helical" evidence="6">
    <location>
        <begin position="63"/>
        <end position="86"/>
    </location>
</feature>
<evidence type="ECO:0000256" key="2">
    <source>
        <dbReference type="ARBA" id="ARBA00009853"/>
    </source>
</evidence>